<keyword evidence="2" id="KW-1185">Reference proteome</keyword>
<gene>
    <name evidence="1" type="ORF">ASU35_02525</name>
</gene>
<reference evidence="1 2" key="1">
    <citation type="submission" date="2015-11" db="EMBL/GenBank/DDBJ databases">
        <title>Butyribacter intestini gen. nov., sp. nov., a butyric acid-producing bacterium of the family Lachnospiraceae isolated from the human faeces.</title>
        <authorList>
            <person name="Zou Y."/>
            <person name="Xue W."/>
            <person name="Luo G."/>
            <person name="Lv M."/>
        </authorList>
    </citation>
    <scope>NUCLEOTIDE SEQUENCE [LARGE SCALE GENOMIC DNA]</scope>
    <source>
        <strain evidence="1 2">ACET-33324</strain>
    </source>
</reference>
<name>A0A0V8QDP0_9FIRM</name>
<dbReference type="AlphaFoldDB" id="A0A0V8QDP0"/>
<protein>
    <submittedName>
        <fullName evidence="1">Uncharacterized protein</fullName>
    </submittedName>
</protein>
<accession>A0A0V8QDP0</accession>
<evidence type="ECO:0000313" key="2">
    <source>
        <dbReference type="Proteomes" id="UP000054874"/>
    </source>
</evidence>
<evidence type="ECO:0000313" key="1">
    <source>
        <dbReference type="EMBL" id="KSV58696.1"/>
    </source>
</evidence>
<dbReference type="EMBL" id="LNAM01000164">
    <property type="protein sequence ID" value="KSV58696.1"/>
    <property type="molecule type" value="Genomic_DNA"/>
</dbReference>
<dbReference type="STRING" id="290052.ASU35_02525"/>
<sequence>MYRLQNPFFFNISKNREKPRKIGLFITKLLKKVYEKGCFIPKIILKLLHKWYKVVESGLKR</sequence>
<organism evidence="1 2">
    <name type="scientific">Acetivibrio ethanolgignens</name>
    <dbReference type="NCBI Taxonomy" id="290052"/>
    <lineage>
        <taxon>Bacteria</taxon>
        <taxon>Bacillati</taxon>
        <taxon>Bacillota</taxon>
        <taxon>Clostridia</taxon>
        <taxon>Eubacteriales</taxon>
        <taxon>Oscillospiraceae</taxon>
        <taxon>Acetivibrio</taxon>
    </lineage>
</organism>
<comment type="caution">
    <text evidence="1">The sequence shown here is derived from an EMBL/GenBank/DDBJ whole genome shotgun (WGS) entry which is preliminary data.</text>
</comment>
<proteinExistence type="predicted"/>
<dbReference type="Proteomes" id="UP000054874">
    <property type="component" value="Unassembled WGS sequence"/>
</dbReference>